<evidence type="ECO:0000259" key="3">
    <source>
        <dbReference type="PROSITE" id="PS50022"/>
    </source>
</evidence>
<dbReference type="PROSITE" id="PS00022">
    <property type="entry name" value="EGF_1"/>
    <property type="match status" value="1"/>
</dbReference>
<dbReference type="PANTHER" id="PTHR24543">
    <property type="entry name" value="MULTICOPPER OXIDASE-RELATED"/>
    <property type="match status" value="1"/>
</dbReference>
<reference evidence="5 6" key="1">
    <citation type="submission" date="2022-05" db="EMBL/GenBank/DDBJ databases">
        <authorList>
            <consortium name="Genoscope - CEA"/>
            <person name="William W."/>
        </authorList>
    </citation>
    <scope>NUCLEOTIDE SEQUENCE [LARGE SCALE GENOMIC DNA]</scope>
</reference>
<dbReference type="Pfam" id="PF00024">
    <property type="entry name" value="PAN_1"/>
    <property type="match status" value="1"/>
</dbReference>
<keyword evidence="1" id="KW-0245">EGF-like domain</keyword>
<keyword evidence="6" id="KW-1185">Reference proteome</keyword>
<dbReference type="Pfam" id="PF00008">
    <property type="entry name" value="EGF"/>
    <property type="match status" value="1"/>
</dbReference>
<keyword evidence="1" id="KW-1015">Disulfide bond</keyword>
<evidence type="ECO:0000256" key="1">
    <source>
        <dbReference type="PROSITE-ProRule" id="PRU00076"/>
    </source>
</evidence>
<organism evidence="5 6">
    <name type="scientific">Pocillopora meandrina</name>
    <dbReference type="NCBI Taxonomy" id="46732"/>
    <lineage>
        <taxon>Eukaryota</taxon>
        <taxon>Metazoa</taxon>
        <taxon>Cnidaria</taxon>
        <taxon>Anthozoa</taxon>
        <taxon>Hexacorallia</taxon>
        <taxon>Scleractinia</taxon>
        <taxon>Astrocoeniina</taxon>
        <taxon>Pocilloporidae</taxon>
        <taxon>Pocillopora</taxon>
    </lineage>
</organism>
<comment type="caution">
    <text evidence="5">The sequence shown here is derived from an EMBL/GenBank/DDBJ whole genome shotgun (WGS) entry which is preliminary data.</text>
</comment>
<dbReference type="SUPFAM" id="SSF57414">
    <property type="entry name" value="Hairpin loop containing domain-like"/>
    <property type="match status" value="1"/>
</dbReference>
<dbReference type="InterPro" id="IPR000421">
    <property type="entry name" value="FA58C"/>
</dbReference>
<proteinExistence type="predicted"/>
<feature type="disulfide bond" evidence="1">
    <location>
        <begin position="128"/>
        <end position="137"/>
    </location>
</feature>
<dbReference type="SUPFAM" id="SSF57196">
    <property type="entry name" value="EGF/Laminin"/>
    <property type="match status" value="1"/>
</dbReference>
<gene>
    <name evidence="5" type="ORF">PMEA_00024419</name>
</gene>
<evidence type="ECO:0000256" key="2">
    <source>
        <dbReference type="SAM" id="SignalP"/>
    </source>
</evidence>
<dbReference type="SMART" id="SM00181">
    <property type="entry name" value="EGF"/>
    <property type="match status" value="1"/>
</dbReference>
<dbReference type="CDD" id="cd00054">
    <property type="entry name" value="EGF_CA"/>
    <property type="match status" value="1"/>
</dbReference>
<dbReference type="Gene3D" id="3.50.4.10">
    <property type="entry name" value="Hepatocyte Growth Factor"/>
    <property type="match status" value="1"/>
</dbReference>
<dbReference type="Gene3D" id="2.60.120.260">
    <property type="entry name" value="Galactose-binding domain-like"/>
    <property type="match status" value="1"/>
</dbReference>
<protein>
    <recommendedName>
        <fullName evidence="7">EGF-like domain-containing protein</fullName>
    </recommendedName>
</protein>
<feature type="chain" id="PRO_5043583525" description="EGF-like domain-containing protein" evidence="2">
    <location>
        <begin position="22"/>
        <end position="282"/>
    </location>
</feature>
<feature type="domain" description="EGF-like" evidence="4">
    <location>
        <begin position="103"/>
        <end position="138"/>
    </location>
</feature>
<sequence length="282" mass="31643">MSQHLEFILLHIIILYKNSAGSNNCPTRFSEPGRILTGHVVYTLQRKTFESCTFSCEMEWQCHSVNYFLLHKTCELNNATREGFPEDMVEQSGVVHVSVVIHFHDPCTSMRCENEGKCITNPTLKCQCLDGFSGLRCESKNLLTQSLGMESGIIPDINIVATSSKSGYEAGKGRLNRPSCWMPVSNRSTETITVKFKHGVKIIAIATQGAPNDGCWVKSYFIKYGIQNVRGSLPKVKEYQANFDKETVVTNQLSAPLLVDWIEIRPASWSSCIALRVELYGY</sequence>
<dbReference type="SMART" id="SM00231">
    <property type="entry name" value="FA58C"/>
    <property type="match status" value="1"/>
</dbReference>
<dbReference type="Gene3D" id="2.10.25.10">
    <property type="entry name" value="Laminin"/>
    <property type="match status" value="1"/>
</dbReference>
<accession>A0AAU9XJJ3</accession>
<dbReference type="Pfam" id="PF00754">
    <property type="entry name" value="F5_F8_type_C"/>
    <property type="match status" value="1"/>
</dbReference>
<dbReference type="PROSITE" id="PS01186">
    <property type="entry name" value="EGF_2"/>
    <property type="match status" value="1"/>
</dbReference>
<dbReference type="PROSITE" id="PS50026">
    <property type="entry name" value="EGF_3"/>
    <property type="match status" value="1"/>
</dbReference>
<evidence type="ECO:0008006" key="7">
    <source>
        <dbReference type="Google" id="ProtNLM"/>
    </source>
</evidence>
<dbReference type="PANTHER" id="PTHR24543:SF335">
    <property type="entry name" value="EGF-LIKE REPEAT AND DISCOIDIN I-LIKE DOMAIN-CONTAINING PROTEIN 3"/>
    <property type="match status" value="1"/>
</dbReference>
<evidence type="ECO:0000259" key="4">
    <source>
        <dbReference type="PROSITE" id="PS50026"/>
    </source>
</evidence>
<dbReference type="Proteomes" id="UP001159428">
    <property type="component" value="Unassembled WGS sequence"/>
</dbReference>
<dbReference type="InterPro" id="IPR000742">
    <property type="entry name" value="EGF"/>
</dbReference>
<dbReference type="InterPro" id="IPR008979">
    <property type="entry name" value="Galactose-bd-like_sf"/>
</dbReference>
<dbReference type="InterPro" id="IPR003609">
    <property type="entry name" value="Pan_app"/>
</dbReference>
<dbReference type="AlphaFoldDB" id="A0AAU9XJJ3"/>
<evidence type="ECO:0000313" key="6">
    <source>
        <dbReference type="Proteomes" id="UP001159428"/>
    </source>
</evidence>
<name>A0AAU9XJJ3_9CNID</name>
<dbReference type="SUPFAM" id="SSF49785">
    <property type="entry name" value="Galactose-binding domain-like"/>
    <property type="match status" value="1"/>
</dbReference>
<comment type="caution">
    <text evidence="1">Lacks conserved residue(s) required for the propagation of feature annotation.</text>
</comment>
<feature type="domain" description="F5/8 type C" evidence="3">
    <location>
        <begin position="142"/>
        <end position="282"/>
    </location>
</feature>
<keyword evidence="2" id="KW-0732">Signal</keyword>
<evidence type="ECO:0000313" key="5">
    <source>
        <dbReference type="EMBL" id="CAH3149623.1"/>
    </source>
</evidence>
<dbReference type="EMBL" id="CALNXJ010000046">
    <property type="protein sequence ID" value="CAH3149623.1"/>
    <property type="molecule type" value="Genomic_DNA"/>
</dbReference>
<feature type="signal peptide" evidence="2">
    <location>
        <begin position="1"/>
        <end position="21"/>
    </location>
</feature>
<dbReference type="CDD" id="cd00057">
    <property type="entry name" value="FA58C"/>
    <property type="match status" value="1"/>
</dbReference>
<dbReference type="PROSITE" id="PS50022">
    <property type="entry name" value="FA58C_3"/>
    <property type="match status" value="1"/>
</dbReference>